<dbReference type="Proteomes" id="UP000649604">
    <property type="component" value="Unassembled WGS sequence"/>
</dbReference>
<reference evidence="7" key="1">
    <citation type="submission" date="2019-11" db="EMBL/GenBank/DDBJ databases">
        <title>Microbial mats filling the niche in hypersaline microbial mats.</title>
        <authorList>
            <person name="Wong H.L."/>
            <person name="Macleod F.I."/>
            <person name="White R.A. III"/>
            <person name="Burns B.P."/>
        </authorList>
    </citation>
    <scope>NUCLEOTIDE SEQUENCE</scope>
    <source>
        <strain evidence="7">Rbin_158</strain>
    </source>
</reference>
<proteinExistence type="inferred from homology"/>
<evidence type="ECO:0000313" key="8">
    <source>
        <dbReference type="Proteomes" id="UP000649604"/>
    </source>
</evidence>
<evidence type="ECO:0000256" key="3">
    <source>
        <dbReference type="ARBA" id="ARBA00022729"/>
    </source>
</evidence>
<name>A0A9D5Q6K2_9BACT</name>
<dbReference type="Pfam" id="PF06629">
    <property type="entry name" value="MipA"/>
    <property type="match status" value="1"/>
</dbReference>
<evidence type="ECO:0000256" key="1">
    <source>
        <dbReference type="ARBA" id="ARBA00004442"/>
    </source>
</evidence>
<evidence type="ECO:0000256" key="4">
    <source>
        <dbReference type="ARBA" id="ARBA00023136"/>
    </source>
</evidence>
<feature type="chain" id="PRO_5039460288" description="Outer membrane protein beta-barrel domain-containing protein" evidence="6">
    <location>
        <begin position="24"/>
        <end position="278"/>
    </location>
</feature>
<dbReference type="PANTHER" id="PTHR38776">
    <property type="entry name" value="MLTA-INTERACTING PROTEIN-RELATED"/>
    <property type="match status" value="1"/>
</dbReference>
<accession>A0A9D5Q6K2</accession>
<protein>
    <recommendedName>
        <fullName evidence="9">Outer membrane protein beta-barrel domain-containing protein</fullName>
    </recommendedName>
</protein>
<evidence type="ECO:0008006" key="9">
    <source>
        <dbReference type="Google" id="ProtNLM"/>
    </source>
</evidence>
<evidence type="ECO:0000256" key="5">
    <source>
        <dbReference type="ARBA" id="ARBA00023237"/>
    </source>
</evidence>
<dbReference type="AlphaFoldDB" id="A0A9D5Q6K2"/>
<organism evidence="7 8">
    <name type="scientific">candidate division KSB3 bacterium</name>
    <dbReference type="NCBI Taxonomy" id="2044937"/>
    <lineage>
        <taxon>Bacteria</taxon>
        <taxon>candidate division KSB3</taxon>
    </lineage>
</organism>
<evidence type="ECO:0000256" key="2">
    <source>
        <dbReference type="ARBA" id="ARBA00005722"/>
    </source>
</evidence>
<gene>
    <name evidence="7" type="ORF">GF339_14840</name>
</gene>
<dbReference type="PANTHER" id="PTHR38776:SF1">
    <property type="entry name" value="MLTA-INTERACTING PROTEIN-RELATED"/>
    <property type="match status" value="1"/>
</dbReference>
<dbReference type="GO" id="GO:0009279">
    <property type="term" value="C:cell outer membrane"/>
    <property type="evidence" value="ECO:0007669"/>
    <property type="project" value="UniProtKB-SubCell"/>
</dbReference>
<comment type="caution">
    <text evidence="7">The sequence shown here is derived from an EMBL/GenBank/DDBJ whole genome shotgun (WGS) entry which is preliminary data.</text>
</comment>
<evidence type="ECO:0000313" key="7">
    <source>
        <dbReference type="EMBL" id="MBD3325860.1"/>
    </source>
</evidence>
<keyword evidence="5" id="KW-0998">Cell outer membrane</keyword>
<keyword evidence="3 6" id="KW-0732">Signal</keyword>
<dbReference type="EMBL" id="WJJP01000483">
    <property type="protein sequence ID" value="MBD3325860.1"/>
    <property type="molecule type" value="Genomic_DNA"/>
</dbReference>
<keyword evidence="4" id="KW-0472">Membrane</keyword>
<feature type="signal peptide" evidence="6">
    <location>
        <begin position="1"/>
        <end position="23"/>
    </location>
</feature>
<dbReference type="InterPro" id="IPR010583">
    <property type="entry name" value="MipA"/>
</dbReference>
<evidence type="ECO:0000256" key="6">
    <source>
        <dbReference type="SAM" id="SignalP"/>
    </source>
</evidence>
<comment type="subcellular location">
    <subcellularLocation>
        <location evidence="1">Cell outer membrane</location>
    </subcellularLocation>
</comment>
<comment type="similarity">
    <text evidence="2">Belongs to the MipA/OmpV family.</text>
</comment>
<sequence length="278" mass="29998">MSIRSIKGCKTMSVIMLMGFCLACVCGVPGFAQEPGDGGRNWELMLGGGSFYQPEYSGSDEMKFEPIALVMGSYDTGRFKLFVDGDNIGTGLKFSTRIPWSLSAGVGLGAGRDNADMDILEGTPTLDNSVRLLGELAFDLPIATVSTTLNYFPISADYDEAERADNDYRGMLVDVEVSKHWTLNPFLVMVGGGVSWMNSDYAQAHYGVAYPTAHLEAFTAGSGMHSLNLSANIIMFFHNHIGTMLLAEGKQLLGDAADSSLTKRAFQGGIGLIGFYRF</sequence>